<dbReference type="EMBL" id="CAFBMG010000030">
    <property type="protein sequence ID" value="CAB4895918.1"/>
    <property type="molecule type" value="Genomic_DNA"/>
</dbReference>
<dbReference type="EMBL" id="CAEZSF010000101">
    <property type="protein sequence ID" value="CAB4542319.1"/>
    <property type="molecule type" value="Genomic_DNA"/>
</dbReference>
<evidence type="ECO:0000313" key="3">
    <source>
        <dbReference type="EMBL" id="CAB4895918.1"/>
    </source>
</evidence>
<dbReference type="PANTHER" id="PTHR34406">
    <property type="entry name" value="PROTEIN YCEI"/>
    <property type="match status" value="1"/>
</dbReference>
<dbReference type="Gene3D" id="2.40.128.110">
    <property type="entry name" value="Lipid/polyisoprenoid-binding, YceI-like"/>
    <property type="match status" value="1"/>
</dbReference>
<organism evidence="2">
    <name type="scientific">freshwater metagenome</name>
    <dbReference type="NCBI Taxonomy" id="449393"/>
    <lineage>
        <taxon>unclassified sequences</taxon>
        <taxon>metagenomes</taxon>
        <taxon>ecological metagenomes</taxon>
    </lineage>
</organism>
<reference evidence="2" key="1">
    <citation type="submission" date="2020-05" db="EMBL/GenBank/DDBJ databases">
        <authorList>
            <person name="Chiriac C."/>
            <person name="Salcher M."/>
            <person name="Ghai R."/>
            <person name="Kavagutti S V."/>
        </authorList>
    </citation>
    <scope>NUCLEOTIDE SEQUENCE</scope>
</reference>
<dbReference type="PANTHER" id="PTHR34406:SF1">
    <property type="entry name" value="PROTEIN YCEI"/>
    <property type="match status" value="1"/>
</dbReference>
<dbReference type="InterPro" id="IPR007372">
    <property type="entry name" value="Lipid/polyisoprenoid-bd_YceI"/>
</dbReference>
<gene>
    <name evidence="2" type="ORF">UFOPK1358_01097</name>
    <name evidence="3" type="ORF">UFOPK3519_00576</name>
</gene>
<feature type="domain" description="Lipid/polyisoprenoid-binding YceI-like" evidence="1">
    <location>
        <begin position="14"/>
        <end position="177"/>
    </location>
</feature>
<protein>
    <submittedName>
        <fullName evidence="2">Unannotated protein</fullName>
    </submittedName>
</protein>
<accession>A0A6J6BVL1</accession>
<dbReference type="AlphaFoldDB" id="A0A6J6BVL1"/>
<dbReference type="SUPFAM" id="SSF101874">
    <property type="entry name" value="YceI-like"/>
    <property type="match status" value="1"/>
</dbReference>
<dbReference type="SMART" id="SM00867">
    <property type="entry name" value="YceI"/>
    <property type="match status" value="1"/>
</dbReference>
<proteinExistence type="predicted"/>
<name>A0A6J6BVL1_9ZZZZ</name>
<dbReference type="InterPro" id="IPR036761">
    <property type="entry name" value="TTHA0802/YceI-like_sf"/>
</dbReference>
<dbReference type="Pfam" id="PF04264">
    <property type="entry name" value="YceI"/>
    <property type="match status" value="1"/>
</dbReference>
<sequence>MTTETTTSALAAGEWTIDPTHSEVGFTVRHLGLSKVRGRFSTFEGTLTIGEDQLASSVTATIDLSSIDTNNEQRDGHLQSADFFGVEANPTMTFESTEVSEHSLSGNLSINGVTKTVVLDLEFHGVTTDPYGATRSGFSASGQILRSEFGISFNAPVGLDGMLVSDKVTIELEVEAVQAE</sequence>
<evidence type="ECO:0000259" key="1">
    <source>
        <dbReference type="SMART" id="SM00867"/>
    </source>
</evidence>
<evidence type="ECO:0000313" key="2">
    <source>
        <dbReference type="EMBL" id="CAB4542319.1"/>
    </source>
</evidence>